<keyword evidence="1" id="KW-1133">Transmembrane helix</keyword>
<proteinExistence type="predicted"/>
<feature type="transmembrane region" description="Helical" evidence="1">
    <location>
        <begin position="25"/>
        <end position="44"/>
    </location>
</feature>
<dbReference type="RefSeq" id="WP_169325174.1">
    <property type="nucleotide sequence ID" value="NZ_JABCJJ010000017.1"/>
</dbReference>
<dbReference type="AlphaFoldDB" id="A0A7Y0M1N1"/>
<keyword evidence="4" id="KW-1185">Reference proteome</keyword>
<feature type="domain" description="DUF4350" evidence="2">
    <location>
        <begin position="56"/>
        <end position="236"/>
    </location>
</feature>
<dbReference type="Proteomes" id="UP000562124">
    <property type="component" value="Unassembled WGS sequence"/>
</dbReference>
<dbReference type="InterPro" id="IPR025646">
    <property type="entry name" value="DUF4350"/>
</dbReference>
<keyword evidence="1" id="KW-0812">Transmembrane</keyword>
<reference evidence="3 4" key="1">
    <citation type="submission" date="2020-04" db="EMBL/GenBank/DDBJ databases">
        <title>Sequencing and Assembly of C. fimi.</title>
        <authorList>
            <person name="Ramsey A.R."/>
        </authorList>
    </citation>
    <scope>NUCLEOTIDE SEQUENCE [LARGE SCALE GENOMIC DNA]</scope>
    <source>
        <strain evidence="3 4">SB</strain>
    </source>
</reference>
<gene>
    <name evidence="3" type="ORF">HIR71_11305</name>
</gene>
<protein>
    <submittedName>
        <fullName evidence="3">DUF4350 domain-containing protein</fullName>
    </submittedName>
</protein>
<organism evidence="3 4">
    <name type="scientific">Cellulomonas fimi</name>
    <dbReference type="NCBI Taxonomy" id="1708"/>
    <lineage>
        <taxon>Bacteria</taxon>
        <taxon>Bacillati</taxon>
        <taxon>Actinomycetota</taxon>
        <taxon>Actinomycetes</taxon>
        <taxon>Micrococcales</taxon>
        <taxon>Cellulomonadaceae</taxon>
        <taxon>Cellulomonas</taxon>
    </lineage>
</organism>
<comment type="caution">
    <text evidence="3">The sequence shown here is derived from an EMBL/GenBank/DDBJ whole genome shotgun (WGS) entry which is preliminary data.</text>
</comment>
<evidence type="ECO:0000259" key="2">
    <source>
        <dbReference type="Pfam" id="PF14258"/>
    </source>
</evidence>
<keyword evidence="1" id="KW-0472">Membrane</keyword>
<dbReference type="EMBL" id="JABCJJ010000017">
    <property type="protein sequence ID" value="NMR20797.1"/>
    <property type="molecule type" value="Genomic_DNA"/>
</dbReference>
<sequence length="402" mass="40899">MSTSTVVLGDGTTTAGRARSRWRRWRLLVVIALIATTVALAAALPEPQTSTVALAPDNPSDGGARAVAQILERQGVDIAYVRSSAEATAAATAGTTLLVTGSALLFGDQVDAIAATEADLVLLDPDDFLLGAVTDAATVAAVAPRDPGPAGTPAAPPLVARCDDPDAVAAGSIVASGAGYVARTDAATVCFPGSDPEVGAYLVVDERGRRVTAIGDATVLTNAHLAEEGHAALVLRALGRHDQLVWYVPSSVDFGQAPASGPGLTDLLPPWAGALALQLLLVAAVAAVWRARRLGPLVTEPLPVTVRAAETTRGRGRLYRRSRSYGHAAAALRAAAASRSAARVGLPASAGAAAVIDALARATGRSTDDVAALLYGPPPTDDAGLALLARRLDDLESEVHRS</sequence>
<evidence type="ECO:0000313" key="3">
    <source>
        <dbReference type="EMBL" id="NMR20797.1"/>
    </source>
</evidence>
<name>A0A7Y0M1N1_CELFI</name>
<dbReference type="Pfam" id="PF14258">
    <property type="entry name" value="DUF4350"/>
    <property type="match status" value="1"/>
</dbReference>
<accession>A0A7Y0M1N1</accession>
<evidence type="ECO:0000256" key="1">
    <source>
        <dbReference type="SAM" id="Phobius"/>
    </source>
</evidence>
<evidence type="ECO:0000313" key="4">
    <source>
        <dbReference type="Proteomes" id="UP000562124"/>
    </source>
</evidence>